<feature type="compositionally biased region" description="Polar residues" evidence="1">
    <location>
        <begin position="427"/>
        <end position="444"/>
    </location>
</feature>
<feature type="compositionally biased region" description="Basic residues" evidence="1">
    <location>
        <begin position="339"/>
        <end position="348"/>
    </location>
</feature>
<reference evidence="2 3" key="1">
    <citation type="submission" date="2017-11" db="EMBL/GenBank/DDBJ databases">
        <title>The genome of Rhizophagus clarus HR1 reveals common genetic basis of auxotrophy among arbuscular mycorrhizal fungi.</title>
        <authorList>
            <person name="Kobayashi Y."/>
        </authorList>
    </citation>
    <scope>NUCLEOTIDE SEQUENCE [LARGE SCALE GENOMIC DNA]</scope>
    <source>
        <strain evidence="2 3">HR1</strain>
    </source>
</reference>
<feature type="region of interest" description="Disordered" evidence="1">
    <location>
        <begin position="300"/>
        <end position="370"/>
    </location>
</feature>
<feature type="region of interest" description="Disordered" evidence="1">
    <location>
        <begin position="165"/>
        <end position="187"/>
    </location>
</feature>
<evidence type="ECO:0000256" key="1">
    <source>
        <dbReference type="SAM" id="MobiDB-lite"/>
    </source>
</evidence>
<comment type="caution">
    <text evidence="2">The sequence shown here is derived from an EMBL/GenBank/DDBJ whole genome shotgun (WGS) entry which is preliminary data.</text>
</comment>
<sequence>KDWEQPLLLLSYLLHPEYRMDKLNTIPSVNYSAFGKWLIYYYRAWFGKEPKCILREFDDFWLAKFPFNLESYRQFNNDIWHYWCYVSVSTNELGLVACRIFGVCVNAASIERLWSCMEFLQTNRRNRLMSSKALQMSKLRADITYGHRLHNNPIFIEPILDINNTNETDTNQNPNNSNGSENARNDNQTAKNEFGQYLQGWAEMLEEKKNAELDEEKSDMPLDDVTHPANDTNAKWDLVTLFNNDWHHLVLARNERNFLLARLDVVDRKINRIQLSFKTLPFVEVFSDFEDSPLSDVAFSDSGTTSSISESCFEKRKLRPRIPPSSSSKKSKYVVNTPPRKRRKKNHTTSRVPRPIPIPPSNSSFSDSISFSPPDSPLSLLPTITVPPLSIEQELLLSPHKSPLRPLQHQQLQQQQTHQSSPPLSFKPSTPSLVSSPDHSSPQLVCNKMCPTLSSIKL</sequence>
<name>A0A2Z6S362_9GLOM</name>
<proteinExistence type="predicted"/>
<dbReference type="SUPFAM" id="SSF53098">
    <property type="entry name" value="Ribonuclease H-like"/>
    <property type="match status" value="1"/>
</dbReference>
<evidence type="ECO:0000313" key="3">
    <source>
        <dbReference type="Proteomes" id="UP000247702"/>
    </source>
</evidence>
<feature type="compositionally biased region" description="Low complexity" evidence="1">
    <location>
        <begin position="361"/>
        <end position="370"/>
    </location>
</feature>
<feature type="region of interest" description="Disordered" evidence="1">
    <location>
        <begin position="406"/>
        <end position="445"/>
    </location>
</feature>
<dbReference type="Proteomes" id="UP000247702">
    <property type="component" value="Unassembled WGS sequence"/>
</dbReference>
<keyword evidence="3" id="KW-1185">Reference proteome</keyword>
<organism evidence="2 3">
    <name type="scientific">Rhizophagus clarus</name>
    <dbReference type="NCBI Taxonomy" id="94130"/>
    <lineage>
        <taxon>Eukaryota</taxon>
        <taxon>Fungi</taxon>
        <taxon>Fungi incertae sedis</taxon>
        <taxon>Mucoromycota</taxon>
        <taxon>Glomeromycotina</taxon>
        <taxon>Glomeromycetes</taxon>
        <taxon>Glomerales</taxon>
        <taxon>Glomeraceae</taxon>
        <taxon>Rhizophagus</taxon>
    </lineage>
</organism>
<evidence type="ECO:0000313" key="2">
    <source>
        <dbReference type="EMBL" id="GBB98468.1"/>
    </source>
</evidence>
<feature type="compositionally biased region" description="Low complexity" evidence="1">
    <location>
        <begin position="406"/>
        <end position="424"/>
    </location>
</feature>
<evidence type="ECO:0008006" key="4">
    <source>
        <dbReference type="Google" id="ProtNLM"/>
    </source>
</evidence>
<dbReference type="InterPro" id="IPR012337">
    <property type="entry name" value="RNaseH-like_sf"/>
</dbReference>
<feature type="compositionally biased region" description="Low complexity" evidence="1">
    <location>
        <begin position="300"/>
        <end position="311"/>
    </location>
</feature>
<accession>A0A2Z6S362</accession>
<dbReference type="STRING" id="94130.A0A2Z6S362"/>
<protein>
    <recommendedName>
        <fullName evidence="4">HAT C-terminal dimerisation domain-containing protein</fullName>
    </recommendedName>
</protein>
<dbReference type="EMBL" id="BEXD01002488">
    <property type="protein sequence ID" value="GBB98468.1"/>
    <property type="molecule type" value="Genomic_DNA"/>
</dbReference>
<gene>
    <name evidence="2" type="ORF">RclHR1_32370001</name>
</gene>
<dbReference type="AlphaFoldDB" id="A0A2Z6S362"/>
<feature type="non-terminal residue" evidence="2">
    <location>
        <position position="1"/>
    </location>
</feature>